<protein>
    <submittedName>
        <fullName evidence="2">Uncharacterized protein</fullName>
    </submittedName>
</protein>
<dbReference type="InParanoid" id="D8QBA8"/>
<proteinExistence type="predicted"/>
<keyword evidence="1" id="KW-0732">Signal</keyword>
<accession>D8QBA8</accession>
<gene>
    <name evidence="2" type="ORF">SCHCODRAFT_69359</name>
</gene>
<reference evidence="2 3" key="1">
    <citation type="journal article" date="2010" name="Nat. Biotechnol.">
        <title>Genome sequence of the model mushroom Schizophyllum commune.</title>
        <authorList>
            <person name="Ohm R.A."/>
            <person name="de Jong J.F."/>
            <person name="Lugones L.G."/>
            <person name="Aerts A."/>
            <person name="Kothe E."/>
            <person name="Stajich J.E."/>
            <person name="de Vries R.P."/>
            <person name="Record E."/>
            <person name="Levasseur A."/>
            <person name="Baker S.E."/>
            <person name="Bartholomew K.A."/>
            <person name="Coutinho P.M."/>
            <person name="Erdmann S."/>
            <person name="Fowler T.J."/>
            <person name="Gathman A.C."/>
            <person name="Lombard V."/>
            <person name="Henrissat B."/>
            <person name="Knabe N."/>
            <person name="Kuees U."/>
            <person name="Lilly W.W."/>
            <person name="Lindquist E."/>
            <person name="Lucas S."/>
            <person name="Magnuson J.K."/>
            <person name="Piumi F."/>
            <person name="Raudaskoski M."/>
            <person name="Salamov A."/>
            <person name="Schmutz J."/>
            <person name="Schwarze F.W.M.R."/>
            <person name="vanKuyk P.A."/>
            <person name="Horton J.S."/>
            <person name="Grigoriev I.V."/>
            <person name="Woesten H.A.B."/>
        </authorList>
    </citation>
    <scope>NUCLEOTIDE SEQUENCE [LARGE SCALE GENOMIC DNA]</scope>
    <source>
        <strain evidence="3">H4-8 / FGSC 9210</strain>
    </source>
</reference>
<evidence type="ECO:0000313" key="2">
    <source>
        <dbReference type="EMBL" id="EFI94726.1"/>
    </source>
</evidence>
<evidence type="ECO:0000256" key="1">
    <source>
        <dbReference type="SAM" id="SignalP"/>
    </source>
</evidence>
<evidence type="ECO:0000313" key="3">
    <source>
        <dbReference type="Proteomes" id="UP000007431"/>
    </source>
</evidence>
<dbReference type="RefSeq" id="XP_003029629.1">
    <property type="nucleotide sequence ID" value="XM_003029583.1"/>
</dbReference>
<dbReference type="VEuPathDB" id="FungiDB:SCHCODRAFT_02633542"/>
<feature type="signal peptide" evidence="1">
    <location>
        <begin position="1"/>
        <end position="23"/>
    </location>
</feature>
<dbReference type="HOGENOM" id="CLU_069867_6_0_1"/>
<dbReference type="Proteomes" id="UP000007431">
    <property type="component" value="Unassembled WGS sequence"/>
</dbReference>
<dbReference type="Pfam" id="PF10604">
    <property type="entry name" value="Polyketide_cyc2"/>
    <property type="match status" value="1"/>
</dbReference>
<dbReference type="eggNOG" id="ENOG502S6PP">
    <property type="taxonomic scope" value="Eukaryota"/>
</dbReference>
<dbReference type="OMA" id="WNPFVRY"/>
<dbReference type="InterPro" id="IPR019587">
    <property type="entry name" value="Polyketide_cyclase/dehydratase"/>
</dbReference>
<keyword evidence="3" id="KW-1185">Reference proteome</keyword>
<dbReference type="GeneID" id="9592185"/>
<dbReference type="KEGG" id="scm:SCHCO_02633542"/>
<name>D8QBA8_SCHCM</name>
<dbReference type="InterPro" id="IPR023393">
    <property type="entry name" value="START-like_dom_sf"/>
</dbReference>
<dbReference type="Gene3D" id="3.30.530.20">
    <property type="match status" value="1"/>
</dbReference>
<dbReference type="EMBL" id="GL377309">
    <property type="protein sequence ID" value="EFI94726.1"/>
    <property type="molecule type" value="Genomic_DNA"/>
</dbReference>
<dbReference type="AlphaFoldDB" id="D8QBA8"/>
<sequence length="203" mass="22071">MRSTQGGLLAVLSTLAWYAGARGSNLPPEEPGVFKAEANATIDAPIDAVWNALLDFPSYPDWNPFVRSQVLANDLFFPLEDQSNPQAGQRLIIHVQIPPLTPPVDADTPADPLHAQSSFENITFLEGAPTYRAAWKQIMIPDALVNATRWQALSTLEDGRTLYEAREVYAGSLASTLESLLGEGLQEAFDAQASELKAYVESA</sequence>
<dbReference type="OrthoDB" id="509124at2759"/>
<feature type="chain" id="PRO_5003120708" evidence="1">
    <location>
        <begin position="24"/>
        <end position="203"/>
    </location>
</feature>
<dbReference type="SUPFAM" id="SSF55961">
    <property type="entry name" value="Bet v1-like"/>
    <property type="match status" value="1"/>
</dbReference>
<organism evidence="3">
    <name type="scientific">Schizophyllum commune (strain H4-8 / FGSC 9210)</name>
    <name type="common">Split gill fungus</name>
    <dbReference type="NCBI Taxonomy" id="578458"/>
    <lineage>
        <taxon>Eukaryota</taxon>
        <taxon>Fungi</taxon>
        <taxon>Dikarya</taxon>
        <taxon>Basidiomycota</taxon>
        <taxon>Agaricomycotina</taxon>
        <taxon>Agaricomycetes</taxon>
        <taxon>Agaricomycetidae</taxon>
        <taxon>Agaricales</taxon>
        <taxon>Schizophyllaceae</taxon>
        <taxon>Schizophyllum</taxon>
    </lineage>
</organism>
<dbReference type="CDD" id="cd07822">
    <property type="entry name" value="SRPBCC_4"/>
    <property type="match status" value="1"/>
</dbReference>